<feature type="compositionally biased region" description="Basic and acidic residues" evidence="1">
    <location>
        <begin position="530"/>
        <end position="540"/>
    </location>
</feature>
<evidence type="ECO:0000259" key="2">
    <source>
        <dbReference type="Pfam" id="PF23314"/>
    </source>
</evidence>
<feature type="region of interest" description="Disordered" evidence="1">
    <location>
        <begin position="442"/>
        <end position="487"/>
    </location>
</feature>
<dbReference type="GO" id="GO:0005654">
    <property type="term" value="C:nucleoplasm"/>
    <property type="evidence" value="ECO:0007669"/>
    <property type="project" value="TreeGrafter"/>
</dbReference>
<protein>
    <recommendedName>
        <fullName evidence="2">TASOR alpha/beta domain-containing protein</fullName>
    </recommendedName>
</protein>
<feature type="compositionally biased region" description="Basic and acidic residues" evidence="1">
    <location>
        <begin position="759"/>
        <end position="775"/>
    </location>
</feature>
<dbReference type="InterPro" id="IPR056243">
    <property type="entry name" value="TASOR_ab_dom"/>
</dbReference>
<feature type="region of interest" description="Disordered" evidence="1">
    <location>
        <begin position="134"/>
        <end position="166"/>
    </location>
</feature>
<feature type="region of interest" description="Disordered" evidence="1">
    <location>
        <begin position="517"/>
        <end position="543"/>
    </location>
</feature>
<feature type="region of interest" description="Disordered" evidence="1">
    <location>
        <begin position="741"/>
        <end position="775"/>
    </location>
</feature>
<name>A0AAW1BEB8_CROAD</name>
<dbReference type="InterPro" id="IPR046432">
    <property type="entry name" value="TASOR"/>
</dbReference>
<gene>
    <name evidence="3" type="ORF">NXF25_013273</name>
</gene>
<dbReference type="EMBL" id="JAOTOJ010000006">
    <property type="protein sequence ID" value="KAK9400254.1"/>
    <property type="molecule type" value="Genomic_DNA"/>
</dbReference>
<proteinExistence type="predicted"/>
<dbReference type="Proteomes" id="UP001474421">
    <property type="component" value="Unassembled WGS sequence"/>
</dbReference>
<organism evidence="3 4">
    <name type="scientific">Crotalus adamanteus</name>
    <name type="common">Eastern diamondback rattlesnake</name>
    <dbReference type="NCBI Taxonomy" id="8729"/>
    <lineage>
        <taxon>Eukaryota</taxon>
        <taxon>Metazoa</taxon>
        <taxon>Chordata</taxon>
        <taxon>Craniata</taxon>
        <taxon>Vertebrata</taxon>
        <taxon>Euteleostomi</taxon>
        <taxon>Lepidosauria</taxon>
        <taxon>Squamata</taxon>
        <taxon>Bifurcata</taxon>
        <taxon>Unidentata</taxon>
        <taxon>Episquamata</taxon>
        <taxon>Toxicofera</taxon>
        <taxon>Serpentes</taxon>
        <taxon>Colubroidea</taxon>
        <taxon>Viperidae</taxon>
        <taxon>Crotalinae</taxon>
        <taxon>Crotalus</taxon>
    </lineage>
</organism>
<evidence type="ECO:0000313" key="3">
    <source>
        <dbReference type="EMBL" id="KAK9400254.1"/>
    </source>
</evidence>
<dbReference type="PANTHER" id="PTHR16207">
    <property type="entry name" value="SET DOMAIN-CONTAINING PROTEIN"/>
    <property type="match status" value="1"/>
</dbReference>
<feature type="region of interest" description="Disordered" evidence="1">
    <location>
        <begin position="199"/>
        <end position="265"/>
    </location>
</feature>
<accession>A0AAW1BEB8</accession>
<sequence length="904" mass="100344">MGFNSQNPPSRHALRAEHEMKVCCQQLSFRLYQVEILDESELKDQLIGSMKEKNLALVRYVNDRGILLFLTSSTLARGKATDWKREERRTETPQKLALVLPLFHQALAEAAKNPELSPSNALVKLHMEEFEKLDRSSAPSRGNTAGPPFIPKLSSETPKGDPVDNKCSPSSFSKLAFYLSDPESYTLEVSSALACLQGGSRPSDGRADFNLDPSPSDGPDNATGMGKVLLARHGPSRAGTSKSSPAGERSLPWTKRKSSRILGASSKKKWSPLKMYCMLENSRKKTKEKEKKKKKKKGKNLLKEAMTPSIPVAKDPGSPADLKKPTLKLKNIQNPLRRKRAPRKNVHGVSLEKHRIEAVSVKNDVAAVDALRTSGGEECDSHALNLLADLALSSCNTPLDGNGRRDFGRFRPSREYRLPRGKFLHKSSDHEYHRATKKWKGTFVPGQSSRSSFWPARETGRDRDWPSNVKDRNTVNPSKKKKARIDLTKSSLALPNETGDLSDSGVMISLEHSYASPISETLPKGTPRSPDSRNGVKQDKPGPLVGKVLPFQHQQNSCQPGKPVMNHLSPTRFTLMGARLREDFSANRRVTSGDKTVQVTFQWEAKYLFNLDSKYTNNSLEKTILRAVHGPWDENLSDNTEDMRLILHMWMALFYSKKFQALTVRKVVEHSNPAKYVSLNSLVDPLEPMDGGGGGAYILEKGPADSVSEALQIPAEGGEDGSVSPSRKLLSCNKLSSTDSLEGESLLTKPEETEDLLEKEERSRPPLKPVEENLLKRGGHTEVDLLHLRKRSDVETGNLLVIVRNEDIFLHIHKVPSLLRLKHCPNVTFAGVDSPEDALAHTYQELFHSGGFVVSDDDVLRGMSVENASTCREALEDKGILRLDITGFIAAAPEMVAPFRSSFW</sequence>
<keyword evidence="4" id="KW-1185">Reference proteome</keyword>
<dbReference type="AlphaFoldDB" id="A0AAW1BEB8"/>
<evidence type="ECO:0000256" key="1">
    <source>
        <dbReference type="SAM" id="MobiDB-lite"/>
    </source>
</evidence>
<evidence type="ECO:0000313" key="4">
    <source>
        <dbReference type="Proteomes" id="UP001474421"/>
    </source>
</evidence>
<comment type="caution">
    <text evidence="3">The sequence shown here is derived from an EMBL/GenBank/DDBJ whole genome shotgun (WGS) entry which is preliminary data.</text>
</comment>
<feature type="compositionally biased region" description="Basic and acidic residues" evidence="1">
    <location>
        <begin position="458"/>
        <end position="473"/>
    </location>
</feature>
<dbReference type="Pfam" id="PF23314">
    <property type="entry name" value="TASOR_alpha-beta"/>
    <property type="match status" value="1"/>
</dbReference>
<feature type="domain" description="TASOR alpha/beta" evidence="2">
    <location>
        <begin position="772"/>
        <end position="847"/>
    </location>
</feature>
<dbReference type="PANTHER" id="PTHR16207:SF10">
    <property type="entry name" value="PROTEIN TASOR 2"/>
    <property type="match status" value="1"/>
</dbReference>
<reference evidence="3 4" key="1">
    <citation type="journal article" date="2024" name="Proc. Natl. Acad. Sci. U.S.A.">
        <title>The genetic regulatory architecture and epigenomic basis for age-related changes in rattlesnake venom.</title>
        <authorList>
            <person name="Hogan M.P."/>
            <person name="Holding M.L."/>
            <person name="Nystrom G.S."/>
            <person name="Colston T.J."/>
            <person name="Bartlett D.A."/>
            <person name="Mason A.J."/>
            <person name="Ellsworth S.A."/>
            <person name="Rautsaw R.M."/>
            <person name="Lawrence K.C."/>
            <person name="Strickland J.L."/>
            <person name="He B."/>
            <person name="Fraser P."/>
            <person name="Margres M.J."/>
            <person name="Gilbert D.M."/>
            <person name="Gibbs H.L."/>
            <person name="Parkinson C.L."/>
            <person name="Rokyta D.R."/>
        </authorList>
    </citation>
    <scope>NUCLEOTIDE SEQUENCE [LARGE SCALE GENOMIC DNA]</scope>
    <source>
        <strain evidence="3">DRR0105</strain>
    </source>
</reference>
<dbReference type="GO" id="GO:0045814">
    <property type="term" value="P:negative regulation of gene expression, epigenetic"/>
    <property type="evidence" value="ECO:0007669"/>
    <property type="project" value="InterPro"/>
</dbReference>